<dbReference type="Proteomes" id="UP001169066">
    <property type="component" value="Unassembled WGS sequence"/>
</dbReference>
<dbReference type="PANTHER" id="PTHR43212:SF3">
    <property type="entry name" value="QUERCETIN 2,3-DIOXYGENASE"/>
    <property type="match status" value="1"/>
</dbReference>
<dbReference type="InterPro" id="IPR003829">
    <property type="entry name" value="Pirin_N_dom"/>
</dbReference>
<dbReference type="InterPro" id="IPR041602">
    <property type="entry name" value="Quercetinase_C"/>
</dbReference>
<sequence length="232" mass="26589">MTTHIATDRLYTADHGWLKSRFHFSFAEYYNRENIHYGVLRVMNDDIIQPHTGFGTHPHEDMEIITYVIRGELTHQDSMGNKESLGRGSLQYLSAGTGITHSEKNEGDEEVHLIQTWILPHAKGLQPQYGSRVFDSEERHNQWLHLIAPQGTPDIINIYQDANMYVTELDQNKTLTFELGKERQLYVKLMEGDAKINGIDFKEGDAAEVSDDDLHVEALSNVHILLVEMKRA</sequence>
<dbReference type="InterPro" id="IPR014710">
    <property type="entry name" value="RmlC-like_jellyroll"/>
</dbReference>
<proteinExistence type="inferred from homology"/>
<comment type="caution">
    <text evidence="5">The sequence shown here is derived from an EMBL/GenBank/DDBJ whole genome shotgun (WGS) entry which is preliminary data.</text>
</comment>
<dbReference type="Pfam" id="PF17954">
    <property type="entry name" value="Pirin_C_2"/>
    <property type="match status" value="1"/>
</dbReference>
<gene>
    <name evidence="5" type="ORF">PF327_09720</name>
</gene>
<dbReference type="Gene3D" id="2.60.120.10">
    <property type="entry name" value="Jelly Rolls"/>
    <property type="match status" value="2"/>
</dbReference>
<protein>
    <submittedName>
        <fullName evidence="5">Pirin family protein</fullName>
    </submittedName>
</protein>
<comment type="similarity">
    <text evidence="1 2">Belongs to the pirin family.</text>
</comment>
<keyword evidence="6" id="KW-1185">Reference proteome</keyword>
<dbReference type="SUPFAM" id="SSF51182">
    <property type="entry name" value="RmlC-like cupins"/>
    <property type="match status" value="1"/>
</dbReference>
<dbReference type="RefSeq" id="WP_289402369.1">
    <property type="nucleotide sequence ID" value="NZ_JAQIBC010000008.1"/>
</dbReference>
<feature type="domain" description="Quercetin 2,3-dioxygenase C-terminal cupin" evidence="4">
    <location>
        <begin position="146"/>
        <end position="229"/>
    </location>
</feature>
<reference evidence="5" key="1">
    <citation type="submission" date="2023-01" db="EMBL/GenBank/DDBJ databases">
        <title>Sulfurovum sp. XTW-4 genome assembly.</title>
        <authorList>
            <person name="Wang J."/>
        </authorList>
    </citation>
    <scope>NUCLEOTIDE SEQUENCE</scope>
    <source>
        <strain evidence="5">XTW-4</strain>
    </source>
</reference>
<feature type="domain" description="Pirin N-terminal" evidence="3">
    <location>
        <begin position="13"/>
        <end position="118"/>
    </location>
</feature>
<dbReference type="InterPro" id="IPR012093">
    <property type="entry name" value="Pirin"/>
</dbReference>
<evidence type="ECO:0000259" key="3">
    <source>
        <dbReference type="Pfam" id="PF02678"/>
    </source>
</evidence>
<dbReference type="PIRSF" id="PIRSF006232">
    <property type="entry name" value="Pirin"/>
    <property type="match status" value="1"/>
</dbReference>
<dbReference type="Pfam" id="PF02678">
    <property type="entry name" value="Pirin"/>
    <property type="match status" value="1"/>
</dbReference>
<organism evidence="5 6">
    <name type="scientific">Sulfurovum xiamenensis</name>
    <dbReference type="NCBI Taxonomy" id="3019066"/>
    <lineage>
        <taxon>Bacteria</taxon>
        <taxon>Pseudomonadati</taxon>
        <taxon>Campylobacterota</taxon>
        <taxon>Epsilonproteobacteria</taxon>
        <taxon>Campylobacterales</taxon>
        <taxon>Sulfurovaceae</taxon>
        <taxon>Sulfurovum</taxon>
    </lineage>
</organism>
<dbReference type="InterPro" id="IPR011051">
    <property type="entry name" value="RmlC_Cupin_sf"/>
</dbReference>
<evidence type="ECO:0000256" key="1">
    <source>
        <dbReference type="ARBA" id="ARBA00008416"/>
    </source>
</evidence>
<evidence type="ECO:0000313" key="5">
    <source>
        <dbReference type="EMBL" id="MDM5264474.1"/>
    </source>
</evidence>
<name>A0ABT7QTT1_9BACT</name>
<accession>A0ABT7QTT1</accession>
<dbReference type="CDD" id="cd02910">
    <property type="entry name" value="cupin_Yhhw_N"/>
    <property type="match status" value="1"/>
</dbReference>
<evidence type="ECO:0000259" key="4">
    <source>
        <dbReference type="Pfam" id="PF17954"/>
    </source>
</evidence>
<dbReference type="EMBL" id="JAQIBC010000008">
    <property type="protein sequence ID" value="MDM5264474.1"/>
    <property type="molecule type" value="Genomic_DNA"/>
</dbReference>
<evidence type="ECO:0000256" key="2">
    <source>
        <dbReference type="RuleBase" id="RU003457"/>
    </source>
</evidence>
<evidence type="ECO:0000313" key="6">
    <source>
        <dbReference type="Proteomes" id="UP001169066"/>
    </source>
</evidence>
<dbReference type="PANTHER" id="PTHR43212">
    <property type="entry name" value="QUERCETIN 2,3-DIOXYGENASE"/>
    <property type="match status" value="1"/>
</dbReference>